<name>A0A6P8AND9_PYRGI</name>
<reference evidence="1 2" key="1">
    <citation type="journal article" date="2019" name="Mol. Biol. Evol.">
        <title>Blast fungal genomes show frequent chromosomal changes, gene gains and losses, and effector gene turnover.</title>
        <authorList>
            <person name="Gomez Luciano L.B."/>
            <person name="Jason Tsai I."/>
            <person name="Chuma I."/>
            <person name="Tosa Y."/>
            <person name="Chen Y.H."/>
            <person name="Li J.Y."/>
            <person name="Li M.Y."/>
            <person name="Jade Lu M.Y."/>
            <person name="Nakayashiki H."/>
            <person name="Li W.H."/>
        </authorList>
    </citation>
    <scope>NUCLEOTIDE SEQUENCE [LARGE SCALE GENOMIC DNA]</scope>
    <source>
        <strain evidence="1 2">NI907</strain>
    </source>
</reference>
<accession>A0A6P8AND9</accession>
<gene>
    <name evidence="2" type="ORF">PgNI_11712</name>
</gene>
<dbReference type="KEGG" id="pgri:PgNI_11712"/>
<proteinExistence type="predicted"/>
<dbReference type="GeneID" id="41966581"/>
<dbReference type="AlphaFoldDB" id="A0A6P8AND9"/>
<reference evidence="2" key="2">
    <citation type="submission" date="2019-10" db="EMBL/GenBank/DDBJ databases">
        <authorList>
            <consortium name="NCBI Genome Project"/>
        </authorList>
    </citation>
    <scope>NUCLEOTIDE SEQUENCE</scope>
    <source>
        <strain evidence="2">NI907</strain>
    </source>
</reference>
<evidence type="ECO:0000313" key="2">
    <source>
        <dbReference type="RefSeq" id="XP_030976424.1"/>
    </source>
</evidence>
<organism evidence="1 2">
    <name type="scientific">Pyricularia grisea</name>
    <name type="common">Crabgrass-specific blast fungus</name>
    <name type="synonym">Magnaporthe grisea</name>
    <dbReference type="NCBI Taxonomy" id="148305"/>
    <lineage>
        <taxon>Eukaryota</taxon>
        <taxon>Fungi</taxon>
        <taxon>Dikarya</taxon>
        <taxon>Ascomycota</taxon>
        <taxon>Pezizomycotina</taxon>
        <taxon>Sordariomycetes</taxon>
        <taxon>Sordariomycetidae</taxon>
        <taxon>Magnaporthales</taxon>
        <taxon>Pyriculariaceae</taxon>
        <taxon>Pyricularia</taxon>
    </lineage>
</organism>
<sequence>MPGAALRDIAGPLPFPKTSWRGAHRAATSVEVVVVMIEARRWPGWHLGPKAPGHRYIIASGRDGGEAVGH</sequence>
<evidence type="ECO:0000313" key="1">
    <source>
        <dbReference type="Proteomes" id="UP000515153"/>
    </source>
</evidence>
<dbReference type="Proteomes" id="UP000515153">
    <property type="component" value="Chromosome V"/>
</dbReference>
<keyword evidence="1" id="KW-1185">Reference proteome</keyword>
<dbReference type="RefSeq" id="XP_030976424.1">
    <property type="nucleotide sequence ID" value="XM_031131676.1"/>
</dbReference>
<reference evidence="2" key="3">
    <citation type="submission" date="2025-08" db="UniProtKB">
        <authorList>
            <consortium name="RefSeq"/>
        </authorList>
    </citation>
    <scope>IDENTIFICATION</scope>
    <source>
        <strain evidence="2">NI907</strain>
    </source>
</reference>
<protein>
    <submittedName>
        <fullName evidence="2">Uncharacterized protein</fullName>
    </submittedName>
</protein>